<evidence type="ECO:0000256" key="4">
    <source>
        <dbReference type="ARBA" id="ARBA00022475"/>
    </source>
</evidence>
<evidence type="ECO:0000256" key="2">
    <source>
        <dbReference type="ARBA" id="ARBA00009726"/>
    </source>
</evidence>
<sequence>MDCTLDNDRSFGPWAGGCRGQFDFTLLFEESILTLIPAVALLLVGPPYVWHLLGRARKVQQGWLLAGKVAVAAALAELQLVLVVLRSLDAYRTRATIAVSIVSFLASLLLAVLVWLQHVRTVRPGNVILAFLSLNVLFDLAIVRTLWLVPVSRAIPIVYTTAFAFKASLLVAESVEKKRATLLPSYQHYGPEALAGFFNRAAFGWVNPLLLRGSREILTLRDLLSLDRKLHSEGIQANVTDHWQRHRQSTSRNALLWTLVGCFKWTLLAGLVPRACLVALTVVQPFLIETAINLSSAPSTPANKNHGYAMVGAYALVYTGIAVTTGQFSHKSNRLVVEIRGGLVAAIYRKTLLLPSSAASPAAAITLMSTDIERIAGGVTQIHETWASVVELAIAIWLLERQLGVAVVIPVGFGIVASILAVILAKRVTKGQTAWILAIQQRVATTAGTLGIMKSLRLSGLAGPAWQIIRDLRKVEVEASKRLRKIFLGTIMLTTATPVIAPVLTFLVYALTHRGDLNTARAFTSLSVFALLTGPLATLYTAVPTLIGARACIDRVQEYLRLPDREESRVCGALDPSTTTVKSLSSRDSASEKQARVMARSLMARHTVVVHEGAFGWTPGAEPTLPAISFRIQRGTVNMVIGPVASGKTTLLMALLGELPVSEGFVGLSSGDLAYCAQSPWIPGGTVQQVILGVYQYQPAWYRTVVAACGLEPDIASWPLGDQTQVGSKGVTLSGGQRQRLDLARAVYSQRELLLLDDCLSGLDNDTEKAVFDRVLGPHGLLREQGRTVIWTSSNPRRLPFADHAIVLGSEGRIVEQGGYEELLEREGYVFGLSLPPVKEAAPRSLAGTETPETQSQTQSVVSQLQGSVEKGLGMTPIAPDVESVDEADAGPNVQLPSEEDLARSTGDWTVYRFYFKAFGWFAVGVFLFSMVIFVFGTSFPNIWIKWWSESELEHAGAETGKYVGVYAALGFGSVIALVVGCWDAFLFMVPDSALHFHGVLADTVSQATMHFFASTDIGTTLNRFSQDLMLIDMELPSAALSAAIAALTCVGQIVLLAVSAKYIALAVPLLFVVFYFLQKYYLRTSRQLRFLDLESKSSLYTQFEESLSGLVTLRAYGWQVQYAVRNFRYLDTTQRPYYLLLAIQRWLNFTIDMIIAIMAIVLIVLAMQAKSLVSPGYTGVALLNIMSFNQTMKFLVTSWTQLETSIGSISRVKAFAAATEREDTGEDASEPPADWPSRGEIEIRNLSASYTRGEPVLHDINLHIRPGEKVGICGKTGSGKTSLILSLFCMMEIEGGSIVVDGVDLATVPKEVVRHRLTAVAQDAHTLSGTVRFNADPTGTVLDADITTTLQRVSLWDPIAAAGGLDAEMALVPFSHGQKQLFSLARALMHGSRVIVLDEATSSGDSDTEALVADLLQNELRHCTVISVAHRVVSLVDFDQVAVFGGGQLVELGNPQELLLQGGDSAFAQLLHSA</sequence>
<feature type="transmembrane region" description="Helical" evidence="12">
    <location>
        <begin position="32"/>
        <end position="53"/>
    </location>
</feature>
<keyword evidence="11" id="KW-0325">Glycoprotein</keyword>
<keyword evidence="6" id="KW-0677">Repeat</keyword>
<comment type="similarity">
    <text evidence="2">Belongs to the ABC transporter superfamily. ABCC family. Conjugate transporter (TC 3.A.1.208) subfamily.</text>
</comment>
<dbReference type="Gene3D" id="1.20.1560.10">
    <property type="entry name" value="ABC transporter type 1, transmembrane domain"/>
    <property type="match status" value="2"/>
</dbReference>
<dbReference type="GeneID" id="63724128"/>
<dbReference type="FunFam" id="1.20.1560.10:FF:000055">
    <property type="entry name" value="ABC multidrug transporter (Eurofung)"/>
    <property type="match status" value="1"/>
</dbReference>
<evidence type="ECO:0000259" key="13">
    <source>
        <dbReference type="PROSITE" id="PS50893"/>
    </source>
</evidence>
<dbReference type="Gene3D" id="3.40.50.300">
    <property type="entry name" value="P-loop containing nucleotide triphosphate hydrolases"/>
    <property type="match status" value="2"/>
</dbReference>
<feature type="transmembrane region" description="Helical" evidence="12">
    <location>
        <begin position="128"/>
        <end position="148"/>
    </location>
</feature>
<dbReference type="PANTHER" id="PTHR24223:SF399">
    <property type="entry name" value="ABC TRANSPORTER ATNG"/>
    <property type="match status" value="1"/>
</dbReference>
<dbReference type="InterPro" id="IPR027417">
    <property type="entry name" value="P-loop_NTPase"/>
</dbReference>
<organism evidence="15 16">
    <name type="scientific">Aspergillus versicolor CBS 583.65</name>
    <dbReference type="NCBI Taxonomy" id="1036611"/>
    <lineage>
        <taxon>Eukaryota</taxon>
        <taxon>Fungi</taxon>
        <taxon>Dikarya</taxon>
        <taxon>Ascomycota</taxon>
        <taxon>Pezizomycotina</taxon>
        <taxon>Eurotiomycetes</taxon>
        <taxon>Eurotiomycetidae</taxon>
        <taxon>Eurotiales</taxon>
        <taxon>Aspergillaceae</taxon>
        <taxon>Aspergillus</taxon>
        <taxon>Aspergillus subgen. Nidulantes</taxon>
    </lineage>
</organism>
<feature type="transmembrane region" description="Helical" evidence="12">
    <location>
        <begin position="97"/>
        <end position="116"/>
    </location>
</feature>
<dbReference type="InterPro" id="IPR036640">
    <property type="entry name" value="ABC1_TM_sf"/>
</dbReference>
<dbReference type="GO" id="GO:0140359">
    <property type="term" value="F:ABC-type transporter activity"/>
    <property type="evidence" value="ECO:0007669"/>
    <property type="project" value="InterPro"/>
</dbReference>
<keyword evidence="5 12" id="KW-0812">Transmembrane</keyword>
<dbReference type="FunFam" id="1.20.1560.10:FF:000066">
    <property type="entry name" value="ABC multidrug transporter (Eurofung)"/>
    <property type="match status" value="1"/>
</dbReference>
<feature type="transmembrane region" description="Helical" evidence="12">
    <location>
        <begin position="964"/>
        <end position="988"/>
    </location>
</feature>
<protein>
    <recommendedName>
        <fullName evidence="17">ABC transporter</fullName>
    </recommendedName>
</protein>
<dbReference type="InterPro" id="IPR056227">
    <property type="entry name" value="TMD0_ABC"/>
</dbReference>
<feature type="transmembrane region" description="Helical" evidence="12">
    <location>
        <begin position="1147"/>
        <end position="1168"/>
    </location>
</feature>
<evidence type="ECO:0000259" key="14">
    <source>
        <dbReference type="PROSITE" id="PS50929"/>
    </source>
</evidence>
<dbReference type="InterPro" id="IPR017871">
    <property type="entry name" value="ABC_transporter-like_CS"/>
</dbReference>
<dbReference type="CDD" id="cd03250">
    <property type="entry name" value="ABCC_MRP_domain1"/>
    <property type="match status" value="1"/>
</dbReference>
<keyword evidence="7" id="KW-0547">Nucleotide-binding</keyword>
<evidence type="ECO:0000256" key="7">
    <source>
        <dbReference type="ARBA" id="ARBA00022741"/>
    </source>
</evidence>
<feature type="domain" description="ABC transmembrane type-1" evidence="14">
    <location>
        <begin position="928"/>
        <end position="1205"/>
    </location>
</feature>
<dbReference type="EMBL" id="KV878127">
    <property type="protein sequence ID" value="OJI99587.1"/>
    <property type="molecule type" value="Genomic_DNA"/>
</dbReference>
<dbReference type="InterPro" id="IPR044726">
    <property type="entry name" value="ABCC_6TM_D2"/>
</dbReference>
<dbReference type="PROSITE" id="PS00211">
    <property type="entry name" value="ABC_TRANSPORTER_1"/>
    <property type="match status" value="2"/>
</dbReference>
<dbReference type="PROSITE" id="PS50893">
    <property type="entry name" value="ABC_TRANSPORTER_2"/>
    <property type="match status" value="2"/>
</dbReference>
<dbReference type="STRING" id="1036611.A0A1L9PDJ1"/>
<keyword evidence="8" id="KW-0067">ATP-binding</keyword>
<dbReference type="GO" id="GO:0005886">
    <property type="term" value="C:plasma membrane"/>
    <property type="evidence" value="ECO:0007669"/>
    <property type="project" value="UniProtKB-SubCell"/>
</dbReference>
<dbReference type="PROSITE" id="PS50929">
    <property type="entry name" value="ABC_TM1F"/>
    <property type="match status" value="2"/>
</dbReference>
<evidence type="ECO:0000313" key="15">
    <source>
        <dbReference type="EMBL" id="OJI99587.1"/>
    </source>
</evidence>
<dbReference type="InterPro" id="IPR003439">
    <property type="entry name" value="ABC_transporter-like_ATP-bd"/>
</dbReference>
<feature type="transmembrane region" description="Helical" evidence="12">
    <location>
        <begin position="522"/>
        <end position="543"/>
    </location>
</feature>
<feature type="transmembrane region" description="Helical" evidence="12">
    <location>
        <begin position="1063"/>
        <end position="1083"/>
    </location>
</feature>
<dbReference type="InterPro" id="IPR044746">
    <property type="entry name" value="ABCC_6TM_D1"/>
</dbReference>
<dbReference type="VEuPathDB" id="FungiDB:ASPVEDRAFT_163655"/>
<evidence type="ECO:0000256" key="12">
    <source>
        <dbReference type="SAM" id="Phobius"/>
    </source>
</evidence>
<proteinExistence type="inferred from homology"/>
<evidence type="ECO:0000256" key="6">
    <source>
        <dbReference type="ARBA" id="ARBA00022737"/>
    </source>
</evidence>
<dbReference type="GO" id="GO:0016887">
    <property type="term" value="F:ATP hydrolysis activity"/>
    <property type="evidence" value="ECO:0007669"/>
    <property type="project" value="InterPro"/>
</dbReference>
<evidence type="ECO:0000256" key="8">
    <source>
        <dbReference type="ARBA" id="ARBA00022840"/>
    </source>
</evidence>
<evidence type="ECO:0000256" key="10">
    <source>
        <dbReference type="ARBA" id="ARBA00023136"/>
    </source>
</evidence>
<dbReference type="Proteomes" id="UP000184073">
    <property type="component" value="Unassembled WGS sequence"/>
</dbReference>
<evidence type="ECO:0000256" key="3">
    <source>
        <dbReference type="ARBA" id="ARBA00022448"/>
    </source>
</evidence>
<keyword evidence="9 12" id="KW-1133">Transmembrane helix</keyword>
<dbReference type="Pfam" id="PF00005">
    <property type="entry name" value="ABC_tran"/>
    <property type="match status" value="2"/>
</dbReference>
<feature type="domain" description="ABC transporter" evidence="13">
    <location>
        <begin position="1242"/>
        <end position="1472"/>
    </location>
</feature>
<dbReference type="OrthoDB" id="6500128at2759"/>
<feature type="transmembrane region" description="Helical" evidence="12">
    <location>
        <begin position="405"/>
        <end position="425"/>
    </location>
</feature>
<feature type="domain" description="ABC transmembrane type-1" evidence="14">
    <location>
        <begin position="275"/>
        <end position="548"/>
    </location>
</feature>
<feature type="transmembrane region" description="Helical" evidence="12">
    <location>
        <begin position="919"/>
        <end position="944"/>
    </location>
</feature>
<reference evidence="16" key="1">
    <citation type="journal article" date="2017" name="Genome Biol.">
        <title>Comparative genomics reveals high biological diversity and specific adaptations in the industrially and medically important fungal genus Aspergillus.</title>
        <authorList>
            <person name="de Vries R.P."/>
            <person name="Riley R."/>
            <person name="Wiebenga A."/>
            <person name="Aguilar-Osorio G."/>
            <person name="Amillis S."/>
            <person name="Uchima C.A."/>
            <person name="Anderluh G."/>
            <person name="Asadollahi M."/>
            <person name="Askin M."/>
            <person name="Barry K."/>
            <person name="Battaglia E."/>
            <person name="Bayram O."/>
            <person name="Benocci T."/>
            <person name="Braus-Stromeyer S.A."/>
            <person name="Caldana C."/>
            <person name="Canovas D."/>
            <person name="Cerqueira G.C."/>
            <person name="Chen F."/>
            <person name="Chen W."/>
            <person name="Choi C."/>
            <person name="Clum A."/>
            <person name="Dos Santos R.A."/>
            <person name="Damasio A.R."/>
            <person name="Diallinas G."/>
            <person name="Emri T."/>
            <person name="Fekete E."/>
            <person name="Flipphi M."/>
            <person name="Freyberg S."/>
            <person name="Gallo A."/>
            <person name="Gournas C."/>
            <person name="Habgood R."/>
            <person name="Hainaut M."/>
            <person name="Harispe M.L."/>
            <person name="Henrissat B."/>
            <person name="Hilden K.S."/>
            <person name="Hope R."/>
            <person name="Hossain A."/>
            <person name="Karabika E."/>
            <person name="Karaffa L."/>
            <person name="Karanyi Z."/>
            <person name="Krasevec N."/>
            <person name="Kuo A."/>
            <person name="Kusch H."/>
            <person name="LaButti K."/>
            <person name="Lagendijk E.L."/>
            <person name="Lapidus A."/>
            <person name="Levasseur A."/>
            <person name="Lindquist E."/>
            <person name="Lipzen A."/>
            <person name="Logrieco A.F."/>
            <person name="MacCabe A."/>
            <person name="Maekelae M.R."/>
            <person name="Malavazi I."/>
            <person name="Melin P."/>
            <person name="Meyer V."/>
            <person name="Mielnichuk N."/>
            <person name="Miskei M."/>
            <person name="Molnar A.P."/>
            <person name="Mule G."/>
            <person name="Ngan C.Y."/>
            <person name="Orejas M."/>
            <person name="Orosz E."/>
            <person name="Ouedraogo J.P."/>
            <person name="Overkamp K.M."/>
            <person name="Park H.-S."/>
            <person name="Perrone G."/>
            <person name="Piumi F."/>
            <person name="Punt P.J."/>
            <person name="Ram A.F."/>
            <person name="Ramon A."/>
            <person name="Rauscher S."/>
            <person name="Record E."/>
            <person name="Riano-Pachon D.M."/>
            <person name="Robert V."/>
            <person name="Roehrig J."/>
            <person name="Ruller R."/>
            <person name="Salamov A."/>
            <person name="Salih N.S."/>
            <person name="Samson R.A."/>
            <person name="Sandor E."/>
            <person name="Sanguinetti M."/>
            <person name="Schuetze T."/>
            <person name="Sepcic K."/>
            <person name="Shelest E."/>
            <person name="Sherlock G."/>
            <person name="Sophianopoulou V."/>
            <person name="Squina F.M."/>
            <person name="Sun H."/>
            <person name="Susca A."/>
            <person name="Todd R.B."/>
            <person name="Tsang A."/>
            <person name="Unkles S.E."/>
            <person name="van de Wiele N."/>
            <person name="van Rossen-Uffink D."/>
            <person name="Oliveira J.V."/>
            <person name="Vesth T.C."/>
            <person name="Visser J."/>
            <person name="Yu J.-H."/>
            <person name="Zhou M."/>
            <person name="Andersen M.R."/>
            <person name="Archer D.B."/>
            <person name="Baker S.E."/>
            <person name="Benoit I."/>
            <person name="Brakhage A.A."/>
            <person name="Braus G.H."/>
            <person name="Fischer R."/>
            <person name="Frisvad J.C."/>
            <person name="Goldman G.H."/>
            <person name="Houbraken J."/>
            <person name="Oakley B."/>
            <person name="Pocsi I."/>
            <person name="Scazzocchio C."/>
            <person name="Seiboth B."/>
            <person name="vanKuyk P.A."/>
            <person name="Wortman J."/>
            <person name="Dyer P.S."/>
            <person name="Grigoriev I.V."/>
        </authorList>
    </citation>
    <scope>NUCLEOTIDE SEQUENCE [LARGE SCALE GENOMIC DNA]</scope>
    <source>
        <strain evidence="16">CBS 583.65</strain>
    </source>
</reference>
<evidence type="ECO:0008006" key="17">
    <source>
        <dbReference type="Google" id="ProtNLM"/>
    </source>
</evidence>
<evidence type="ECO:0000256" key="11">
    <source>
        <dbReference type="ARBA" id="ARBA00023180"/>
    </source>
</evidence>
<feature type="transmembrane region" description="Helical" evidence="12">
    <location>
        <begin position="486"/>
        <end position="510"/>
    </location>
</feature>
<comment type="subcellular location">
    <subcellularLocation>
        <location evidence="1">Cell membrane</location>
        <topology evidence="1">Multi-pass membrane protein</topology>
    </subcellularLocation>
</comment>
<dbReference type="InterPro" id="IPR003593">
    <property type="entry name" value="AAA+_ATPase"/>
</dbReference>
<dbReference type="PANTHER" id="PTHR24223">
    <property type="entry name" value="ATP-BINDING CASSETTE SUB-FAMILY C"/>
    <property type="match status" value="1"/>
</dbReference>
<dbReference type="SUPFAM" id="SSF52540">
    <property type="entry name" value="P-loop containing nucleoside triphosphate hydrolases"/>
    <property type="match status" value="2"/>
</dbReference>
<feature type="domain" description="ABC transporter" evidence="13">
    <location>
        <begin position="610"/>
        <end position="836"/>
    </location>
</feature>
<name>A0A1L9PDJ1_ASPVE</name>
<keyword evidence="16" id="KW-1185">Reference proteome</keyword>
<evidence type="ECO:0000313" key="16">
    <source>
        <dbReference type="Proteomes" id="UP000184073"/>
    </source>
</evidence>
<evidence type="ECO:0000256" key="1">
    <source>
        <dbReference type="ARBA" id="ARBA00004651"/>
    </source>
</evidence>
<dbReference type="InterPro" id="IPR011527">
    <property type="entry name" value="ABC1_TM_dom"/>
</dbReference>
<dbReference type="SUPFAM" id="SSF90123">
    <property type="entry name" value="ABC transporter transmembrane region"/>
    <property type="match status" value="2"/>
</dbReference>
<evidence type="ECO:0000256" key="9">
    <source>
        <dbReference type="ARBA" id="ARBA00022989"/>
    </source>
</evidence>
<dbReference type="CDD" id="cd18579">
    <property type="entry name" value="ABC_6TM_ABCC_D1"/>
    <property type="match status" value="1"/>
</dbReference>
<dbReference type="RefSeq" id="XP_040665350.1">
    <property type="nucleotide sequence ID" value="XM_040808617.1"/>
</dbReference>
<dbReference type="SMART" id="SM00382">
    <property type="entry name" value="AAA"/>
    <property type="match status" value="2"/>
</dbReference>
<dbReference type="Pfam" id="PF00664">
    <property type="entry name" value="ABC_membrane"/>
    <property type="match status" value="1"/>
</dbReference>
<feature type="transmembrane region" description="Helical" evidence="12">
    <location>
        <begin position="65"/>
        <end position="85"/>
    </location>
</feature>
<feature type="transmembrane region" description="Helical" evidence="12">
    <location>
        <begin position="254"/>
        <end position="287"/>
    </location>
</feature>
<dbReference type="FunFam" id="3.40.50.300:FF:002145">
    <property type="entry name" value="ABC transporter (MsbA subfamily)"/>
    <property type="match status" value="1"/>
</dbReference>
<gene>
    <name evidence="15" type="ORF">ASPVEDRAFT_163655</name>
</gene>
<dbReference type="Pfam" id="PF24357">
    <property type="entry name" value="TMD0_ABC"/>
    <property type="match status" value="1"/>
</dbReference>
<feature type="transmembrane region" description="Helical" evidence="12">
    <location>
        <begin position="154"/>
        <end position="172"/>
    </location>
</feature>
<dbReference type="InterPro" id="IPR050173">
    <property type="entry name" value="ABC_transporter_C-like"/>
</dbReference>
<keyword evidence="4" id="KW-1003">Cell membrane</keyword>
<keyword evidence="10 12" id="KW-0472">Membrane</keyword>
<accession>A0A1L9PDJ1</accession>
<keyword evidence="3" id="KW-0813">Transport</keyword>
<feature type="transmembrane region" description="Helical" evidence="12">
    <location>
        <begin position="307"/>
        <end position="325"/>
    </location>
</feature>
<evidence type="ECO:0000256" key="5">
    <source>
        <dbReference type="ARBA" id="ARBA00022692"/>
    </source>
</evidence>
<dbReference type="CDD" id="cd03244">
    <property type="entry name" value="ABCC_MRP_domain2"/>
    <property type="match status" value="1"/>
</dbReference>
<dbReference type="GO" id="GO:0005524">
    <property type="term" value="F:ATP binding"/>
    <property type="evidence" value="ECO:0007669"/>
    <property type="project" value="UniProtKB-KW"/>
</dbReference>
<dbReference type="CDD" id="cd18580">
    <property type="entry name" value="ABC_6TM_ABCC_D2"/>
    <property type="match status" value="1"/>
</dbReference>